<accession>A0AA35ZEG2</accession>
<gene>
    <name evidence="1" type="ORF">LSALG_LOCUS29830</name>
</gene>
<sequence>MEGVFDRMAWLKIVGLPVNLWNEENFYRIASEFDKAIEPVKIPPSIQDLSLGNICILIEKKRINDEVLVEINRNIINVGVMESECDWSPFPFGPVDMLEVYESEEDLDISINLDENVLEEGEIKYITDDNEEGISETNFANESEAKKRGCWCRCHSDDGGSVDTKRMCGRR</sequence>
<dbReference type="Proteomes" id="UP001177003">
    <property type="component" value="Chromosome 6"/>
</dbReference>
<dbReference type="EMBL" id="OX465082">
    <property type="protein sequence ID" value="CAI9290644.1"/>
    <property type="molecule type" value="Genomic_DNA"/>
</dbReference>
<evidence type="ECO:0008006" key="3">
    <source>
        <dbReference type="Google" id="ProtNLM"/>
    </source>
</evidence>
<organism evidence="1 2">
    <name type="scientific">Lactuca saligna</name>
    <name type="common">Willowleaf lettuce</name>
    <dbReference type="NCBI Taxonomy" id="75948"/>
    <lineage>
        <taxon>Eukaryota</taxon>
        <taxon>Viridiplantae</taxon>
        <taxon>Streptophyta</taxon>
        <taxon>Embryophyta</taxon>
        <taxon>Tracheophyta</taxon>
        <taxon>Spermatophyta</taxon>
        <taxon>Magnoliopsida</taxon>
        <taxon>eudicotyledons</taxon>
        <taxon>Gunneridae</taxon>
        <taxon>Pentapetalae</taxon>
        <taxon>asterids</taxon>
        <taxon>campanulids</taxon>
        <taxon>Asterales</taxon>
        <taxon>Asteraceae</taxon>
        <taxon>Cichorioideae</taxon>
        <taxon>Cichorieae</taxon>
        <taxon>Lactucinae</taxon>
        <taxon>Lactuca</taxon>
    </lineage>
</organism>
<dbReference type="AlphaFoldDB" id="A0AA35ZEG2"/>
<evidence type="ECO:0000313" key="1">
    <source>
        <dbReference type="EMBL" id="CAI9290644.1"/>
    </source>
</evidence>
<name>A0AA35ZEG2_LACSI</name>
<proteinExistence type="predicted"/>
<keyword evidence="2" id="KW-1185">Reference proteome</keyword>
<reference evidence="1" key="1">
    <citation type="submission" date="2023-04" db="EMBL/GenBank/DDBJ databases">
        <authorList>
            <person name="Vijverberg K."/>
            <person name="Xiong W."/>
            <person name="Schranz E."/>
        </authorList>
    </citation>
    <scope>NUCLEOTIDE SEQUENCE</scope>
</reference>
<evidence type="ECO:0000313" key="2">
    <source>
        <dbReference type="Proteomes" id="UP001177003"/>
    </source>
</evidence>
<protein>
    <recommendedName>
        <fullName evidence="3">DUF4283 domain-containing protein</fullName>
    </recommendedName>
</protein>